<evidence type="ECO:0000313" key="2">
    <source>
        <dbReference type="EMBL" id="AKP53066.1"/>
    </source>
</evidence>
<keyword evidence="1" id="KW-0732">Signal</keyword>
<dbReference type="Proteomes" id="UP000036520">
    <property type="component" value="Chromosome"/>
</dbReference>
<keyword evidence="3" id="KW-1185">Reference proteome</keyword>
<dbReference type="RefSeq" id="WP_048643212.1">
    <property type="nucleotide sequence ID" value="NZ_CP012040.1"/>
</dbReference>
<protein>
    <recommendedName>
        <fullName evidence="4">Neutral/alkaline non-lysosomal ceramidase N-terminal domain-containing protein</fullName>
    </recommendedName>
</protein>
<proteinExistence type="predicted"/>
<gene>
    <name evidence="2" type="ORF">CA2015_3689</name>
</gene>
<organism evidence="2 3">
    <name type="scientific">Cyclobacterium amurskyense</name>
    <dbReference type="NCBI Taxonomy" id="320787"/>
    <lineage>
        <taxon>Bacteria</taxon>
        <taxon>Pseudomonadati</taxon>
        <taxon>Bacteroidota</taxon>
        <taxon>Cytophagia</taxon>
        <taxon>Cytophagales</taxon>
        <taxon>Cyclobacteriaceae</taxon>
        <taxon>Cyclobacterium</taxon>
    </lineage>
</organism>
<sequence length="463" mass="51445">MIRITVLFMALWTMAFYNPIPTQAQSEGLKIGAATKMITPELGSWVQGAGVPRKATEVRDDLEANGLYFSKGDFQLLMVSCDFAGIEPDLNVRLREAMGVATGILPRNILISSTHTHGGPSLLKTNYLMPLDTAYMEDLVPWMVALAKEAVEAAQPGKIGWAEGEVQIGYNRRLTWADGSHSMHGDATRPDFAGLEGPDDPQHLAMFAADLKGNLISVMYHNTTHPTIFYADGVFSADFPGEVRKTFRKEFKQNLPVLFLNGAQGDISMDNMLDRKSESDEEKIKKITDLVVKETMRLYKNIEYQTDPKLEHQYHDLKVSVRLPETGTLIRSKEILKRIDNGENIRGMEMIMAFGSVHLQETFGENPFDILPVHAIRIGDLAMVTQPCELFSQFGLDIKRRSPGKSTIVVGMTDGYNGYCPTIYGLLGGGYSGSPISWTRLEPEAGYKIVETSAVLLNKVWSK</sequence>
<evidence type="ECO:0008006" key="4">
    <source>
        <dbReference type="Google" id="ProtNLM"/>
    </source>
</evidence>
<accession>A0A0H4PF30</accession>
<reference evidence="2 3" key="1">
    <citation type="submission" date="2015-07" db="EMBL/GenBank/DDBJ databases">
        <authorList>
            <person name="Kim K.M."/>
        </authorList>
    </citation>
    <scope>NUCLEOTIDE SEQUENCE [LARGE SCALE GENOMIC DNA]</scope>
    <source>
        <strain evidence="2 3">KCTC 12363</strain>
    </source>
</reference>
<evidence type="ECO:0000256" key="1">
    <source>
        <dbReference type="SAM" id="SignalP"/>
    </source>
</evidence>
<dbReference type="KEGG" id="camu:CA2015_3689"/>
<dbReference type="AlphaFoldDB" id="A0A0H4PF30"/>
<dbReference type="EMBL" id="CP012040">
    <property type="protein sequence ID" value="AKP53066.1"/>
    <property type="molecule type" value="Genomic_DNA"/>
</dbReference>
<name>A0A0H4PF30_9BACT</name>
<feature type="chain" id="PRO_5005208043" description="Neutral/alkaline non-lysosomal ceramidase N-terminal domain-containing protein" evidence="1">
    <location>
        <begin position="25"/>
        <end position="463"/>
    </location>
</feature>
<feature type="signal peptide" evidence="1">
    <location>
        <begin position="1"/>
        <end position="24"/>
    </location>
</feature>
<dbReference type="OrthoDB" id="622550at2"/>
<evidence type="ECO:0000313" key="3">
    <source>
        <dbReference type="Proteomes" id="UP000036520"/>
    </source>
</evidence>
<dbReference type="STRING" id="320787.CA2015_3689"/>